<dbReference type="Proteomes" id="UP000054359">
    <property type="component" value="Unassembled WGS sequence"/>
</dbReference>
<keyword evidence="2" id="KW-1185">Reference proteome</keyword>
<organism evidence="1 2">
    <name type="scientific">Stegodyphus mimosarum</name>
    <name type="common">African social velvet spider</name>
    <dbReference type="NCBI Taxonomy" id="407821"/>
    <lineage>
        <taxon>Eukaryota</taxon>
        <taxon>Metazoa</taxon>
        <taxon>Ecdysozoa</taxon>
        <taxon>Arthropoda</taxon>
        <taxon>Chelicerata</taxon>
        <taxon>Arachnida</taxon>
        <taxon>Araneae</taxon>
        <taxon>Araneomorphae</taxon>
        <taxon>Entelegynae</taxon>
        <taxon>Eresoidea</taxon>
        <taxon>Eresidae</taxon>
        <taxon>Stegodyphus</taxon>
    </lineage>
</organism>
<dbReference type="OrthoDB" id="6424512at2759"/>
<dbReference type="AlphaFoldDB" id="A0A087V1C1"/>
<dbReference type="STRING" id="407821.A0A087V1C1"/>
<evidence type="ECO:0000313" key="1">
    <source>
        <dbReference type="EMBL" id="KFM83410.1"/>
    </source>
</evidence>
<proteinExistence type="predicted"/>
<protein>
    <recommendedName>
        <fullName evidence="3">DDE Tnp4 domain-containing protein</fullName>
    </recommendedName>
</protein>
<evidence type="ECO:0008006" key="3">
    <source>
        <dbReference type="Google" id="ProtNLM"/>
    </source>
</evidence>
<feature type="non-terminal residue" evidence="1">
    <location>
        <position position="102"/>
    </location>
</feature>
<dbReference type="EMBL" id="KL821165">
    <property type="protein sequence ID" value="KFM83410.1"/>
    <property type="molecule type" value="Genomic_DNA"/>
</dbReference>
<name>A0A087V1C1_STEMI</name>
<gene>
    <name evidence="1" type="ORF">X975_00174</name>
</gene>
<evidence type="ECO:0000313" key="2">
    <source>
        <dbReference type="Proteomes" id="UP000054359"/>
    </source>
</evidence>
<reference evidence="1 2" key="1">
    <citation type="submission" date="2013-11" db="EMBL/GenBank/DDBJ databases">
        <title>Genome sequencing of Stegodyphus mimosarum.</title>
        <authorList>
            <person name="Bechsgaard J."/>
        </authorList>
    </citation>
    <scope>NUCLEOTIDE SEQUENCE [LARGE SCALE GENOMIC DNA]</scope>
</reference>
<accession>A0A087V1C1</accession>
<sequence>MIITYFFILQTPNTAQEWQAVAEAVAEKWNLPYCGGAIDGKHIMIKAPAGGGSVQYLLTLLCKVGNSNVIIKIITYNCFYFLLQETIQKNVSSCVFGYIQRI</sequence>